<comment type="subcellular location">
    <subcellularLocation>
        <location evidence="1">Membrane</location>
        <topology evidence="1">Multi-pass membrane protein</topology>
    </subcellularLocation>
</comment>
<feature type="transmembrane region" description="Helical" evidence="5">
    <location>
        <begin position="142"/>
        <end position="164"/>
    </location>
</feature>
<evidence type="ECO:0000256" key="5">
    <source>
        <dbReference type="SAM" id="Phobius"/>
    </source>
</evidence>
<feature type="transmembrane region" description="Helical" evidence="5">
    <location>
        <begin position="9"/>
        <end position="29"/>
    </location>
</feature>
<gene>
    <name evidence="7" type="ORF">M2350_001314</name>
</gene>
<accession>A0ABT2ELU1</accession>
<dbReference type="InterPro" id="IPR051533">
    <property type="entry name" value="WaaL-like"/>
</dbReference>
<dbReference type="Proteomes" id="UP001204798">
    <property type="component" value="Unassembled WGS sequence"/>
</dbReference>
<evidence type="ECO:0000256" key="4">
    <source>
        <dbReference type="ARBA" id="ARBA00023136"/>
    </source>
</evidence>
<dbReference type="PANTHER" id="PTHR37422:SF13">
    <property type="entry name" value="LIPOPOLYSACCHARIDE BIOSYNTHESIS PROTEIN PA4999-RELATED"/>
    <property type="match status" value="1"/>
</dbReference>
<reference evidence="7 8" key="1">
    <citation type="submission" date="2022-08" db="EMBL/GenBank/DDBJ databases">
        <title>Bacterial and archaeal communities from various locations to study Microbial Dark Matter (Phase II).</title>
        <authorList>
            <person name="Stepanauskas R."/>
        </authorList>
    </citation>
    <scope>NUCLEOTIDE SEQUENCE [LARGE SCALE GENOMIC DNA]</scope>
    <source>
        <strain evidence="7 8">PD1</strain>
    </source>
</reference>
<protein>
    <recommendedName>
        <fullName evidence="6">O-antigen ligase-related domain-containing protein</fullName>
    </recommendedName>
</protein>
<feature type="transmembrane region" description="Helical" evidence="5">
    <location>
        <begin position="79"/>
        <end position="99"/>
    </location>
</feature>
<evidence type="ECO:0000313" key="8">
    <source>
        <dbReference type="Proteomes" id="UP001204798"/>
    </source>
</evidence>
<sequence>MEGIWIKFIFPAIVGLLLPTWFSLVWVIPSLMIFSHSIGPVFSVGNADIQAFDVVLFAVTVKIASTIMVRQGSVYKHQIYRTVASFLGVLLIATVLGGIRFGAEVFLAEMVALLRLGTQVVVIPLMALSVKGEGEVSHVQRFLDYGGYVIVGTIFLNIWLLRIGGSLGEVQVQEGMVRYFGPLGDQVGFVLLYFIFKALMRQRLWEAVCFVVGVVLTGTRGALAALLVGLSVMLWQGFFVKKRARWFLVMLGVCVALGIALWSDVGGMRSRFVNEKYFESGVSQRLLTASIAFRVFLDNPLIGVGFTGFRYVALHYGAVEAAVEKLGGFAPNYIATAGNQFLQVATDGGVIALGAFIWMILVISRSLRWAMEHATPNQRADFAAGYLWLWSLVLGNQTAAWILPGSLISYLLWLLLGLAIGVRLKPHAQQIGQDLSSARAVK</sequence>
<evidence type="ECO:0000256" key="1">
    <source>
        <dbReference type="ARBA" id="ARBA00004141"/>
    </source>
</evidence>
<dbReference type="RefSeq" id="WP_259094975.1">
    <property type="nucleotide sequence ID" value="NZ_CP130454.1"/>
</dbReference>
<dbReference type="InterPro" id="IPR007016">
    <property type="entry name" value="O-antigen_ligase-rel_domated"/>
</dbReference>
<evidence type="ECO:0000259" key="6">
    <source>
        <dbReference type="Pfam" id="PF04932"/>
    </source>
</evidence>
<feature type="transmembrane region" description="Helical" evidence="5">
    <location>
        <begin position="176"/>
        <end position="196"/>
    </location>
</feature>
<feature type="transmembrane region" description="Helical" evidence="5">
    <location>
        <begin position="246"/>
        <end position="265"/>
    </location>
</feature>
<organism evidence="7 8">
    <name type="scientific">Candidatus Fervidibacter sacchari</name>
    <dbReference type="NCBI Taxonomy" id="1448929"/>
    <lineage>
        <taxon>Bacteria</taxon>
        <taxon>Candidatus Fervidibacterota</taxon>
        <taxon>Candidatus Fervidibacter</taxon>
    </lineage>
</organism>
<proteinExistence type="predicted"/>
<feature type="transmembrane region" description="Helical" evidence="5">
    <location>
        <begin position="208"/>
        <end position="234"/>
    </location>
</feature>
<feature type="transmembrane region" description="Helical" evidence="5">
    <location>
        <begin position="105"/>
        <end position="130"/>
    </location>
</feature>
<name>A0ABT2ELU1_9BACT</name>
<evidence type="ECO:0000256" key="3">
    <source>
        <dbReference type="ARBA" id="ARBA00022989"/>
    </source>
</evidence>
<dbReference type="EMBL" id="JANUCP010000002">
    <property type="protein sequence ID" value="MCS3918914.1"/>
    <property type="molecule type" value="Genomic_DNA"/>
</dbReference>
<feature type="transmembrane region" description="Helical" evidence="5">
    <location>
        <begin position="407"/>
        <end position="424"/>
    </location>
</feature>
<evidence type="ECO:0000313" key="7">
    <source>
        <dbReference type="EMBL" id="MCS3918914.1"/>
    </source>
</evidence>
<keyword evidence="3 5" id="KW-1133">Transmembrane helix</keyword>
<keyword evidence="2 5" id="KW-0812">Transmembrane</keyword>
<feature type="domain" description="O-antigen ligase-related" evidence="6">
    <location>
        <begin position="208"/>
        <end position="357"/>
    </location>
</feature>
<keyword evidence="8" id="KW-1185">Reference proteome</keyword>
<evidence type="ECO:0000256" key="2">
    <source>
        <dbReference type="ARBA" id="ARBA00022692"/>
    </source>
</evidence>
<comment type="caution">
    <text evidence="7">The sequence shown here is derived from an EMBL/GenBank/DDBJ whole genome shotgun (WGS) entry which is preliminary data.</text>
</comment>
<dbReference type="PANTHER" id="PTHR37422">
    <property type="entry name" value="TEICHURONIC ACID BIOSYNTHESIS PROTEIN TUAE"/>
    <property type="match status" value="1"/>
</dbReference>
<feature type="transmembrane region" description="Helical" evidence="5">
    <location>
        <begin position="49"/>
        <end position="67"/>
    </location>
</feature>
<feature type="transmembrane region" description="Helical" evidence="5">
    <location>
        <begin position="341"/>
        <end position="363"/>
    </location>
</feature>
<dbReference type="Pfam" id="PF04932">
    <property type="entry name" value="Wzy_C"/>
    <property type="match status" value="1"/>
</dbReference>
<keyword evidence="4 5" id="KW-0472">Membrane</keyword>